<keyword evidence="5" id="KW-0418">Kinase</keyword>
<dbReference type="AlphaFoldDB" id="A0A1Y3AXD7"/>
<organism evidence="8 9">
    <name type="scientific">Euroglyphus maynei</name>
    <name type="common">Mayne's house dust mite</name>
    <dbReference type="NCBI Taxonomy" id="6958"/>
    <lineage>
        <taxon>Eukaryota</taxon>
        <taxon>Metazoa</taxon>
        <taxon>Ecdysozoa</taxon>
        <taxon>Arthropoda</taxon>
        <taxon>Chelicerata</taxon>
        <taxon>Arachnida</taxon>
        <taxon>Acari</taxon>
        <taxon>Acariformes</taxon>
        <taxon>Sarcoptiformes</taxon>
        <taxon>Astigmata</taxon>
        <taxon>Psoroptidia</taxon>
        <taxon>Analgoidea</taxon>
        <taxon>Pyroglyphidae</taxon>
        <taxon>Pyroglyphinae</taxon>
        <taxon>Euroglyphus</taxon>
    </lineage>
</organism>
<sequence>MFIVLELLPGGELLSRIRQSTNRRFTERQALIVFRQLVSAVQYLHSRGIVHRDLKPEVCFISIQSKDDY</sequence>
<dbReference type="InterPro" id="IPR011009">
    <property type="entry name" value="Kinase-like_dom_sf"/>
</dbReference>
<dbReference type="GO" id="GO:0005524">
    <property type="term" value="F:ATP binding"/>
    <property type="evidence" value="ECO:0007669"/>
    <property type="project" value="UniProtKB-KW"/>
</dbReference>
<comment type="similarity">
    <text evidence="1">Belongs to the protein kinase superfamily. CAMK Ser/Thr protein kinase family.</text>
</comment>
<name>A0A1Y3AXD7_EURMA</name>
<dbReference type="InterPro" id="IPR000719">
    <property type="entry name" value="Prot_kinase_dom"/>
</dbReference>
<keyword evidence="6" id="KW-0067">ATP-binding</keyword>
<dbReference type="PROSITE" id="PS50011">
    <property type="entry name" value="PROTEIN_KINASE_DOM"/>
    <property type="match status" value="1"/>
</dbReference>
<accession>A0A1Y3AXD7</accession>
<keyword evidence="3" id="KW-0808">Transferase</keyword>
<keyword evidence="2" id="KW-0723">Serine/threonine-protein kinase</keyword>
<evidence type="ECO:0000256" key="6">
    <source>
        <dbReference type="ARBA" id="ARBA00022840"/>
    </source>
</evidence>
<dbReference type="PANTHER" id="PTHR24349">
    <property type="entry name" value="SERINE/THREONINE-PROTEIN KINASE"/>
    <property type="match status" value="1"/>
</dbReference>
<dbReference type="InterPro" id="IPR050205">
    <property type="entry name" value="CDPK_Ser/Thr_kinases"/>
</dbReference>
<dbReference type="GO" id="GO:0004674">
    <property type="term" value="F:protein serine/threonine kinase activity"/>
    <property type="evidence" value="ECO:0007669"/>
    <property type="project" value="UniProtKB-KW"/>
</dbReference>
<dbReference type="Pfam" id="PF00069">
    <property type="entry name" value="Pkinase"/>
    <property type="match status" value="1"/>
</dbReference>
<reference evidence="8 9" key="1">
    <citation type="submission" date="2017-03" db="EMBL/GenBank/DDBJ databases">
        <title>Genome Survey of Euroglyphus maynei.</title>
        <authorList>
            <person name="Arlian L.G."/>
            <person name="Morgan M.S."/>
            <person name="Rider S.D."/>
        </authorList>
    </citation>
    <scope>NUCLEOTIDE SEQUENCE [LARGE SCALE GENOMIC DNA]</scope>
    <source>
        <strain evidence="8">Arlian Lab</strain>
        <tissue evidence="8">Whole body</tissue>
    </source>
</reference>
<evidence type="ECO:0000256" key="4">
    <source>
        <dbReference type="ARBA" id="ARBA00022741"/>
    </source>
</evidence>
<feature type="domain" description="Protein kinase" evidence="7">
    <location>
        <begin position="1"/>
        <end position="69"/>
    </location>
</feature>
<evidence type="ECO:0000313" key="9">
    <source>
        <dbReference type="Proteomes" id="UP000194236"/>
    </source>
</evidence>
<evidence type="ECO:0000256" key="2">
    <source>
        <dbReference type="ARBA" id="ARBA00022527"/>
    </source>
</evidence>
<evidence type="ECO:0000256" key="1">
    <source>
        <dbReference type="ARBA" id="ARBA00006692"/>
    </source>
</evidence>
<evidence type="ECO:0000259" key="7">
    <source>
        <dbReference type="PROSITE" id="PS50011"/>
    </source>
</evidence>
<evidence type="ECO:0000256" key="3">
    <source>
        <dbReference type="ARBA" id="ARBA00022679"/>
    </source>
</evidence>
<keyword evidence="4" id="KW-0547">Nucleotide-binding</keyword>
<dbReference type="Gene3D" id="1.10.510.10">
    <property type="entry name" value="Transferase(Phosphotransferase) domain 1"/>
    <property type="match status" value="1"/>
</dbReference>
<dbReference type="EMBL" id="MUJZ01055216">
    <property type="protein sequence ID" value="OTF72657.1"/>
    <property type="molecule type" value="Genomic_DNA"/>
</dbReference>
<gene>
    <name evidence="8" type="ORF">BLA29_010587</name>
</gene>
<evidence type="ECO:0000256" key="5">
    <source>
        <dbReference type="ARBA" id="ARBA00022777"/>
    </source>
</evidence>
<keyword evidence="9" id="KW-1185">Reference proteome</keyword>
<dbReference type="SUPFAM" id="SSF56112">
    <property type="entry name" value="Protein kinase-like (PK-like)"/>
    <property type="match status" value="1"/>
</dbReference>
<evidence type="ECO:0000313" key="8">
    <source>
        <dbReference type="EMBL" id="OTF72657.1"/>
    </source>
</evidence>
<dbReference type="OrthoDB" id="193931at2759"/>
<dbReference type="Proteomes" id="UP000194236">
    <property type="component" value="Unassembled WGS sequence"/>
</dbReference>
<comment type="caution">
    <text evidence="8">The sequence shown here is derived from an EMBL/GenBank/DDBJ whole genome shotgun (WGS) entry which is preliminary data.</text>
</comment>
<proteinExistence type="inferred from homology"/>
<protein>
    <recommendedName>
        <fullName evidence="7">Protein kinase domain-containing protein</fullName>
    </recommendedName>
</protein>